<reference evidence="1" key="1">
    <citation type="journal article" date="2019" name="bioRxiv">
        <title>The Genome of the Zebra Mussel, Dreissena polymorpha: A Resource for Invasive Species Research.</title>
        <authorList>
            <person name="McCartney M.A."/>
            <person name="Auch B."/>
            <person name="Kono T."/>
            <person name="Mallez S."/>
            <person name="Zhang Y."/>
            <person name="Obille A."/>
            <person name="Becker A."/>
            <person name="Abrahante J.E."/>
            <person name="Garbe J."/>
            <person name="Badalamenti J.P."/>
            <person name="Herman A."/>
            <person name="Mangelson H."/>
            <person name="Liachko I."/>
            <person name="Sullivan S."/>
            <person name="Sone E.D."/>
            <person name="Koren S."/>
            <person name="Silverstein K.A.T."/>
            <person name="Beckman K.B."/>
            <person name="Gohl D.M."/>
        </authorList>
    </citation>
    <scope>NUCLEOTIDE SEQUENCE</scope>
    <source>
        <strain evidence="1">Duluth1</strain>
        <tissue evidence="1">Whole animal</tissue>
    </source>
</reference>
<comment type="caution">
    <text evidence="1">The sequence shown here is derived from an EMBL/GenBank/DDBJ whole genome shotgun (WGS) entry which is preliminary data.</text>
</comment>
<name>A0A9D4G0Y9_DREPO</name>
<evidence type="ECO:0000313" key="2">
    <source>
        <dbReference type="Proteomes" id="UP000828390"/>
    </source>
</evidence>
<proteinExistence type="predicted"/>
<protein>
    <submittedName>
        <fullName evidence="1">Uncharacterized protein</fullName>
    </submittedName>
</protein>
<sequence length="91" mass="10437">MHVLRLREHILKEMIQWAPFIMGGNDISTTERPKRIAWNIVKLCQRIRDRGVPHIVVAGICRQGEFREAALDAAQFANMAASEDKHVAKKF</sequence>
<evidence type="ECO:0000313" key="1">
    <source>
        <dbReference type="EMBL" id="KAH3807104.1"/>
    </source>
</evidence>
<reference evidence="1" key="2">
    <citation type="submission" date="2020-11" db="EMBL/GenBank/DDBJ databases">
        <authorList>
            <person name="McCartney M.A."/>
            <person name="Auch B."/>
            <person name="Kono T."/>
            <person name="Mallez S."/>
            <person name="Becker A."/>
            <person name="Gohl D.M."/>
            <person name="Silverstein K.A.T."/>
            <person name="Koren S."/>
            <person name="Bechman K.B."/>
            <person name="Herman A."/>
            <person name="Abrahante J.E."/>
            <person name="Garbe J."/>
        </authorList>
    </citation>
    <scope>NUCLEOTIDE SEQUENCE</scope>
    <source>
        <strain evidence="1">Duluth1</strain>
        <tissue evidence="1">Whole animal</tissue>
    </source>
</reference>
<dbReference type="Proteomes" id="UP000828390">
    <property type="component" value="Unassembled WGS sequence"/>
</dbReference>
<keyword evidence="2" id="KW-1185">Reference proteome</keyword>
<dbReference type="AlphaFoldDB" id="A0A9D4G0Y9"/>
<organism evidence="1 2">
    <name type="scientific">Dreissena polymorpha</name>
    <name type="common">Zebra mussel</name>
    <name type="synonym">Mytilus polymorpha</name>
    <dbReference type="NCBI Taxonomy" id="45954"/>
    <lineage>
        <taxon>Eukaryota</taxon>
        <taxon>Metazoa</taxon>
        <taxon>Spiralia</taxon>
        <taxon>Lophotrochozoa</taxon>
        <taxon>Mollusca</taxon>
        <taxon>Bivalvia</taxon>
        <taxon>Autobranchia</taxon>
        <taxon>Heteroconchia</taxon>
        <taxon>Euheterodonta</taxon>
        <taxon>Imparidentia</taxon>
        <taxon>Neoheterodontei</taxon>
        <taxon>Myida</taxon>
        <taxon>Dreissenoidea</taxon>
        <taxon>Dreissenidae</taxon>
        <taxon>Dreissena</taxon>
    </lineage>
</organism>
<gene>
    <name evidence="1" type="ORF">DPMN_135437</name>
</gene>
<dbReference type="EMBL" id="JAIWYP010000006">
    <property type="protein sequence ID" value="KAH3807104.1"/>
    <property type="molecule type" value="Genomic_DNA"/>
</dbReference>
<accession>A0A9D4G0Y9</accession>